<name>A0ABU9XH56_9BACI</name>
<dbReference type="EMBL" id="JBDIML010000003">
    <property type="protein sequence ID" value="MEN2767618.1"/>
    <property type="molecule type" value="Genomic_DNA"/>
</dbReference>
<dbReference type="RefSeq" id="WP_345825087.1">
    <property type="nucleotide sequence ID" value="NZ_JBDIML010000003.1"/>
</dbReference>
<keyword evidence="2" id="KW-1185">Reference proteome</keyword>
<proteinExistence type="predicted"/>
<sequence>MDTKKLLKNLGIIQKHLEKNEKWFQHPEKKMGQFEKDMDEWNNRYLKSMNEIEKWIKELEKKLDG</sequence>
<accession>A0ABU9XH56</accession>
<evidence type="ECO:0000313" key="1">
    <source>
        <dbReference type="EMBL" id="MEN2767618.1"/>
    </source>
</evidence>
<gene>
    <name evidence="1" type="ORF">ABC228_10500</name>
</gene>
<evidence type="ECO:0000313" key="2">
    <source>
        <dbReference type="Proteomes" id="UP001444625"/>
    </source>
</evidence>
<reference evidence="1 2" key="1">
    <citation type="submission" date="2024-05" db="EMBL/GenBank/DDBJ databases">
        <authorList>
            <person name="Haq I."/>
            <person name="Ullah Z."/>
            <person name="Ahmad R."/>
            <person name="Li M."/>
            <person name="Tong Y."/>
        </authorList>
    </citation>
    <scope>NUCLEOTIDE SEQUENCE [LARGE SCALE GENOMIC DNA]</scope>
    <source>
        <strain evidence="1 2">16A2E</strain>
    </source>
</reference>
<comment type="caution">
    <text evidence="1">The sequence shown here is derived from an EMBL/GenBank/DDBJ whole genome shotgun (WGS) entry which is preliminary data.</text>
</comment>
<organism evidence="1 2">
    <name type="scientific">Ornithinibacillus xuwenensis</name>
    <dbReference type="NCBI Taxonomy" id="3144668"/>
    <lineage>
        <taxon>Bacteria</taxon>
        <taxon>Bacillati</taxon>
        <taxon>Bacillota</taxon>
        <taxon>Bacilli</taxon>
        <taxon>Bacillales</taxon>
        <taxon>Bacillaceae</taxon>
        <taxon>Ornithinibacillus</taxon>
    </lineage>
</organism>
<protein>
    <submittedName>
        <fullName evidence="1">Uncharacterized protein</fullName>
    </submittedName>
</protein>
<dbReference type="Proteomes" id="UP001444625">
    <property type="component" value="Unassembled WGS sequence"/>
</dbReference>